<dbReference type="InterPro" id="IPR045167">
    <property type="entry name" value="Hobbit"/>
</dbReference>
<keyword evidence="4" id="KW-1185">Reference proteome</keyword>
<dbReference type="PANTHER" id="PTHR15678">
    <property type="entry name" value="ANTIGEN MLAA-22-RELATED"/>
    <property type="match status" value="1"/>
</dbReference>
<feature type="region of interest" description="Disordered" evidence="2">
    <location>
        <begin position="806"/>
        <end position="827"/>
    </location>
</feature>
<reference evidence="3 4" key="1">
    <citation type="submission" date="2024-03" db="EMBL/GenBank/DDBJ databases">
        <title>The Acrasis kona genome and developmental transcriptomes reveal deep origins of eukaryotic multicellular pathways.</title>
        <authorList>
            <person name="Sheikh S."/>
            <person name="Fu C.-J."/>
            <person name="Brown M.W."/>
            <person name="Baldauf S.L."/>
        </authorList>
    </citation>
    <scope>NUCLEOTIDE SEQUENCE [LARGE SCALE GENOMIC DNA]</scope>
    <source>
        <strain evidence="3 4">ATCC MYA-3509</strain>
    </source>
</reference>
<dbReference type="Pfam" id="PF10344">
    <property type="entry name" value="Hobbit"/>
    <property type="match status" value="1"/>
</dbReference>
<feature type="region of interest" description="Disordered" evidence="2">
    <location>
        <begin position="771"/>
        <end position="790"/>
    </location>
</feature>
<feature type="coiled-coil region" evidence="1">
    <location>
        <begin position="178"/>
        <end position="205"/>
    </location>
</feature>
<comment type="caution">
    <text evidence="3">The sequence shown here is derived from an EMBL/GenBank/DDBJ whole genome shotgun (WGS) entry which is preliminary data.</text>
</comment>
<evidence type="ECO:0000313" key="4">
    <source>
        <dbReference type="Proteomes" id="UP001431209"/>
    </source>
</evidence>
<sequence>MMIRAQSGRVHVHDVLERKRLRISIQQDDNDDEHNITEVVTVLDDVKGYMVDYTKIPLDQCWGHDQSRLDQIITSGNVVCTYAERKSKPNTCSKSGAPSSKNKQNEMDSKLFEEAPKNVFVEVPQMDLMFTSSNLQTLIDMITNTMIPKKVARTVLLEDKLETIVYQSKLAPEFWQDMNSVKNKCEKLRREIRHLENQLVSSLRDLKRSQTINNASSSSSINADHSSTTNKARHILIEVERLEDLIRKKKMMYHGMKETLQSTLVNAMRKEEETDFTGQGPDILIQVTVHNARFQMLDSFIRRPFMELILTLFQATVIKFLDYSILQTFTLHHFLLNNLLPNPSFAQVIVPHELMLQAGGSSMPNHLYGNQNGQQLYSLLNRGGEDDYMLRVTANKKSPVGGIGGFEHLEIDLAPINIQLTHEIYKAIWDYAFPLASNKPTTAPSNIIRSDTSTSTPLPMHIMMRNEQAKEMIEDVRRRQEIVGQLDEKGRSQNPFRKLSTRIRHANSRIEDDVEVMKYRANRTVIFNYIRIAEVKLYVTYHGVPESVDTLELIKYVTNLEQCEVHLRTIVYNSKMWTWTGFFENLRNDVIRQSLEYIIPRTVRSFTSSKFKDLGRIFKLGNSHQQQQQQQHVGQLPTSPVSPLGVATVVGKPIRIVGEQGGDVVVRSPVVAQTPSLAPLSIIADELDIDEDSTASSKSESDGSGSAKSKILTRAKKYQQHVKNIKGMLKRKKGADEAASVDDNSVKKMLIFGTKNKNSNEGVKKSLFGKSYKKTNTPAPDTLPSPRFSGKVEGAMTEDLFDTLQDYDDMGNEELDASSGDGSSGRI</sequence>
<dbReference type="EMBL" id="JAOPGA020001561">
    <property type="protein sequence ID" value="KAL0489505.1"/>
    <property type="molecule type" value="Genomic_DNA"/>
</dbReference>
<accession>A0AAW2ZJ43</accession>
<keyword evidence="1" id="KW-0175">Coiled coil</keyword>
<feature type="compositionally biased region" description="Acidic residues" evidence="2">
    <location>
        <begin position="806"/>
        <end position="816"/>
    </location>
</feature>
<evidence type="ECO:0000256" key="2">
    <source>
        <dbReference type="SAM" id="MobiDB-lite"/>
    </source>
</evidence>
<dbReference type="AlphaFoldDB" id="A0AAW2ZJ43"/>
<evidence type="ECO:0000256" key="1">
    <source>
        <dbReference type="SAM" id="Coils"/>
    </source>
</evidence>
<organism evidence="3 4">
    <name type="scientific">Acrasis kona</name>
    <dbReference type="NCBI Taxonomy" id="1008807"/>
    <lineage>
        <taxon>Eukaryota</taxon>
        <taxon>Discoba</taxon>
        <taxon>Heterolobosea</taxon>
        <taxon>Tetramitia</taxon>
        <taxon>Eutetramitia</taxon>
        <taxon>Acrasidae</taxon>
        <taxon>Acrasis</taxon>
    </lineage>
</organism>
<evidence type="ECO:0000313" key="3">
    <source>
        <dbReference type="EMBL" id="KAL0489505.1"/>
    </source>
</evidence>
<evidence type="ECO:0008006" key="5">
    <source>
        <dbReference type="Google" id="ProtNLM"/>
    </source>
</evidence>
<dbReference type="Proteomes" id="UP001431209">
    <property type="component" value="Unassembled WGS sequence"/>
</dbReference>
<gene>
    <name evidence="3" type="ORF">AKO1_010491</name>
</gene>
<protein>
    <recommendedName>
        <fullName evidence="5">FMP27 C-terminal domain-containing protein</fullName>
    </recommendedName>
</protein>
<dbReference type="PANTHER" id="PTHR15678:SF6">
    <property type="entry name" value="BRIDGE-LIKE LIPID TRANSFER PROTEIN FAMILY MEMBER 2"/>
    <property type="match status" value="1"/>
</dbReference>
<name>A0AAW2ZJ43_9EUKA</name>
<proteinExistence type="predicted"/>